<dbReference type="CDD" id="cd05381">
    <property type="entry name" value="CAP_PR-1"/>
    <property type="match status" value="1"/>
</dbReference>
<evidence type="ECO:0000313" key="6">
    <source>
        <dbReference type="EMBL" id="KAF9598615.1"/>
    </source>
</evidence>
<keyword evidence="3" id="KW-1015">Disulfide bond</keyword>
<proteinExistence type="inferred from homology"/>
<name>A0A835LKU6_9MAGN</name>
<dbReference type="InterPro" id="IPR001283">
    <property type="entry name" value="CRISP-related"/>
</dbReference>
<comment type="similarity">
    <text evidence="1">Belongs to the CRISP family.</text>
</comment>
<dbReference type="InterPro" id="IPR014044">
    <property type="entry name" value="CAP_dom"/>
</dbReference>
<dbReference type="Gene3D" id="3.40.33.10">
    <property type="entry name" value="CAP"/>
    <property type="match status" value="1"/>
</dbReference>
<evidence type="ECO:0000256" key="2">
    <source>
        <dbReference type="ARBA" id="ARBA00022729"/>
    </source>
</evidence>
<evidence type="ECO:0000256" key="3">
    <source>
        <dbReference type="ARBA" id="ARBA00023157"/>
    </source>
</evidence>
<dbReference type="EMBL" id="JADFTS010000007">
    <property type="protein sequence ID" value="KAF9598615.1"/>
    <property type="molecule type" value="Genomic_DNA"/>
</dbReference>
<dbReference type="Pfam" id="PF00188">
    <property type="entry name" value="CAP"/>
    <property type="match status" value="1"/>
</dbReference>
<comment type="caution">
    <text evidence="6">The sequence shown here is derived from an EMBL/GenBank/DDBJ whole genome shotgun (WGS) entry which is preliminary data.</text>
</comment>
<accession>A0A835LKU6</accession>
<dbReference type="OrthoDB" id="337038at2759"/>
<evidence type="ECO:0000313" key="7">
    <source>
        <dbReference type="Proteomes" id="UP000631114"/>
    </source>
</evidence>
<dbReference type="FunFam" id="3.40.33.10:FF:000006">
    <property type="entry name" value="Putative pathogenesis-related protein 1"/>
    <property type="match status" value="1"/>
</dbReference>
<feature type="signal peptide" evidence="4">
    <location>
        <begin position="1"/>
        <end position="24"/>
    </location>
</feature>
<evidence type="ECO:0000256" key="1">
    <source>
        <dbReference type="ARBA" id="ARBA00009923"/>
    </source>
</evidence>
<sequence length="164" mass="17815">MGLCTQEFVTLCLLGLVMVHVSLAQDSPQDFLSVHNAARAQVGVGPMTWDNNVAAFAADYANQMTGTCNLVHSSSSYGENLAGSTGDFSAIGAVNMWVSERQFYNYNTNACDGGECLHYTQVVWRNSIRLGCAKARCNNGGTFIICNYDPPGNFIGQRPYYADM</sequence>
<dbReference type="InterPro" id="IPR018244">
    <property type="entry name" value="Allrgn_V5/Tpx1_CS"/>
</dbReference>
<dbReference type="InterPro" id="IPR035940">
    <property type="entry name" value="CAP_sf"/>
</dbReference>
<dbReference type="SMR" id="A0A835LKU6"/>
<keyword evidence="2 4" id="KW-0732">Signal</keyword>
<dbReference type="SMART" id="SM00198">
    <property type="entry name" value="SCP"/>
    <property type="match status" value="1"/>
</dbReference>
<feature type="chain" id="PRO_5032785144" description="SCP domain-containing protein" evidence="4">
    <location>
        <begin position="25"/>
        <end position="164"/>
    </location>
</feature>
<reference evidence="6 7" key="1">
    <citation type="submission" date="2020-10" db="EMBL/GenBank/DDBJ databases">
        <title>The Coptis chinensis genome and diversification of protoberbering-type alkaloids.</title>
        <authorList>
            <person name="Wang B."/>
            <person name="Shu S."/>
            <person name="Song C."/>
            <person name="Liu Y."/>
        </authorList>
    </citation>
    <scope>NUCLEOTIDE SEQUENCE [LARGE SCALE GENOMIC DNA]</scope>
    <source>
        <strain evidence="6">HL-2020</strain>
        <tissue evidence="6">Leaf</tissue>
    </source>
</reference>
<protein>
    <recommendedName>
        <fullName evidence="5">SCP domain-containing protein</fullName>
    </recommendedName>
</protein>
<dbReference type="PROSITE" id="PS01010">
    <property type="entry name" value="CRISP_2"/>
    <property type="match status" value="1"/>
</dbReference>
<dbReference type="PANTHER" id="PTHR10334">
    <property type="entry name" value="CYSTEINE-RICH SECRETORY PROTEIN-RELATED"/>
    <property type="match status" value="1"/>
</dbReference>
<evidence type="ECO:0000259" key="5">
    <source>
        <dbReference type="SMART" id="SM00198"/>
    </source>
</evidence>
<organism evidence="6 7">
    <name type="scientific">Coptis chinensis</name>
    <dbReference type="NCBI Taxonomy" id="261450"/>
    <lineage>
        <taxon>Eukaryota</taxon>
        <taxon>Viridiplantae</taxon>
        <taxon>Streptophyta</taxon>
        <taxon>Embryophyta</taxon>
        <taxon>Tracheophyta</taxon>
        <taxon>Spermatophyta</taxon>
        <taxon>Magnoliopsida</taxon>
        <taxon>Ranunculales</taxon>
        <taxon>Ranunculaceae</taxon>
        <taxon>Coptidoideae</taxon>
        <taxon>Coptis</taxon>
    </lineage>
</organism>
<dbReference type="GO" id="GO:0005576">
    <property type="term" value="C:extracellular region"/>
    <property type="evidence" value="ECO:0007669"/>
    <property type="project" value="InterPro"/>
</dbReference>
<dbReference type="AlphaFoldDB" id="A0A835LKU6"/>
<feature type="domain" description="SCP" evidence="5">
    <location>
        <begin position="26"/>
        <end position="156"/>
    </location>
</feature>
<dbReference type="PRINTS" id="PR00837">
    <property type="entry name" value="V5TPXLIKE"/>
</dbReference>
<evidence type="ECO:0000256" key="4">
    <source>
        <dbReference type="SAM" id="SignalP"/>
    </source>
</evidence>
<gene>
    <name evidence="6" type="ORF">IFM89_028284</name>
</gene>
<dbReference type="SUPFAM" id="SSF55797">
    <property type="entry name" value="PR-1-like"/>
    <property type="match status" value="1"/>
</dbReference>
<dbReference type="Proteomes" id="UP000631114">
    <property type="component" value="Unassembled WGS sequence"/>
</dbReference>
<keyword evidence="7" id="KW-1185">Reference proteome</keyword>
<dbReference type="GO" id="GO:0098542">
    <property type="term" value="P:defense response to other organism"/>
    <property type="evidence" value="ECO:0007669"/>
    <property type="project" value="UniProtKB-ARBA"/>
</dbReference>